<dbReference type="PANTHER" id="PTHR43191:SF2">
    <property type="entry name" value="RRNA METHYLTRANSFERASE 3, MITOCHONDRIAL"/>
    <property type="match status" value="1"/>
</dbReference>
<proteinExistence type="predicted"/>
<gene>
    <name evidence="4" type="ORF">COX00_04265</name>
</gene>
<dbReference type="AlphaFoldDB" id="A0A2H0BRE7"/>
<dbReference type="InterPro" id="IPR051259">
    <property type="entry name" value="rRNA_Methyltransferase"/>
</dbReference>
<evidence type="ECO:0000256" key="1">
    <source>
        <dbReference type="ARBA" id="ARBA00022603"/>
    </source>
</evidence>
<accession>A0A2H0BRE7</accession>
<evidence type="ECO:0000313" key="5">
    <source>
        <dbReference type="Proteomes" id="UP000231581"/>
    </source>
</evidence>
<dbReference type="Gene3D" id="3.40.1280.10">
    <property type="match status" value="1"/>
</dbReference>
<protein>
    <recommendedName>
        <fullName evidence="3">tRNA/rRNA methyltransferase SpoU type domain-containing protein</fullName>
    </recommendedName>
</protein>
<keyword evidence="2" id="KW-0808">Transferase</keyword>
<comment type="caution">
    <text evidence="4">The sequence shown here is derived from an EMBL/GenBank/DDBJ whole genome shotgun (WGS) entry which is preliminary data.</text>
</comment>
<dbReference type="InterPro" id="IPR029028">
    <property type="entry name" value="Alpha/beta_knot_MTases"/>
</dbReference>
<dbReference type="GO" id="GO:0003723">
    <property type="term" value="F:RNA binding"/>
    <property type="evidence" value="ECO:0007669"/>
    <property type="project" value="InterPro"/>
</dbReference>
<dbReference type="GO" id="GO:0032259">
    <property type="term" value="P:methylation"/>
    <property type="evidence" value="ECO:0007669"/>
    <property type="project" value="UniProtKB-KW"/>
</dbReference>
<dbReference type="InterPro" id="IPR029026">
    <property type="entry name" value="tRNA_m1G_MTases_N"/>
</dbReference>
<evidence type="ECO:0000313" key="4">
    <source>
        <dbReference type="EMBL" id="PIP60245.1"/>
    </source>
</evidence>
<dbReference type="EMBL" id="PCSZ01000076">
    <property type="protein sequence ID" value="PIP60245.1"/>
    <property type="molecule type" value="Genomic_DNA"/>
</dbReference>
<dbReference type="Proteomes" id="UP000231581">
    <property type="component" value="Unassembled WGS sequence"/>
</dbReference>
<evidence type="ECO:0000256" key="2">
    <source>
        <dbReference type="ARBA" id="ARBA00022679"/>
    </source>
</evidence>
<dbReference type="InterPro" id="IPR001537">
    <property type="entry name" value="SpoU_MeTrfase"/>
</dbReference>
<dbReference type="CDD" id="cd18095">
    <property type="entry name" value="SpoU-like_rRNA-MTase"/>
    <property type="match status" value="1"/>
</dbReference>
<dbReference type="Pfam" id="PF00588">
    <property type="entry name" value="SpoU_methylase"/>
    <property type="match status" value="1"/>
</dbReference>
<organism evidence="4 5">
    <name type="scientific">Candidatus Uhrbacteria bacterium CG22_combo_CG10-13_8_21_14_all_47_17</name>
    <dbReference type="NCBI Taxonomy" id="1975041"/>
    <lineage>
        <taxon>Bacteria</taxon>
        <taxon>Candidatus Uhriibacteriota</taxon>
    </lineage>
</organism>
<feature type="domain" description="tRNA/rRNA methyltransferase SpoU type" evidence="3">
    <location>
        <begin position="83"/>
        <end position="218"/>
    </location>
</feature>
<dbReference type="Gene3D" id="3.30.1330.30">
    <property type="match status" value="1"/>
</dbReference>
<keyword evidence="1" id="KW-0489">Methyltransferase</keyword>
<dbReference type="PANTHER" id="PTHR43191">
    <property type="entry name" value="RRNA METHYLTRANSFERASE 3"/>
    <property type="match status" value="1"/>
</dbReference>
<dbReference type="InterPro" id="IPR029064">
    <property type="entry name" value="Ribosomal_eL30-like_sf"/>
</dbReference>
<dbReference type="GO" id="GO:0008173">
    <property type="term" value="F:RNA methyltransferase activity"/>
    <property type="evidence" value="ECO:0007669"/>
    <property type="project" value="InterPro"/>
</dbReference>
<dbReference type="GO" id="GO:0006396">
    <property type="term" value="P:RNA processing"/>
    <property type="evidence" value="ECO:0007669"/>
    <property type="project" value="InterPro"/>
</dbReference>
<evidence type="ECO:0000259" key="3">
    <source>
        <dbReference type="Pfam" id="PF00588"/>
    </source>
</evidence>
<reference evidence="4 5" key="1">
    <citation type="submission" date="2017-09" db="EMBL/GenBank/DDBJ databases">
        <title>Depth-based differentiation of microbial function through sediment-hosted aquifers and enrichment of novel symbionts in the deep terrestrial subsurface.</title>
        <authorList>
            <person name="Probst A.J."/>
            <person name="Ladd B."/>
            <person name="Jarett J.K."/>
            <person name="Geller-Mcgrath D.E."/>
            <person name="Sieber C.M."/>
            <person name="Emerson J.B."/>
            <person name="Anantharaman K."/>
            <person name="Thomas B.C."/>
            <person name="Malmstrom R."/>
            <person name="Stieglmeier M."/>
            <person name="Klingl A."/>
            <person name="Woyke T."/>
            <person name="Ryan C.M."/>
            <person name="Banfield J.F."/>
        </authorList>
    </citation>
    <scope>NUCLEOTIDE SEQUENCE [LARGE SCALE GENOMIC DNA]</scope>
    <source>
        <strain evidence="4">CG22_combo_CG10-13_8_21_14_all_47_17</strain>
    </source>
</reference>
<name>A0A2H0BRE7_9BACT</name>
<sequence length="221" mass="23817">MLTRAQEKLIKSLQSKKGRETNGLCLVEGKKVIDMAGELVDFRFTEEDTFAFPSLVTTVTPQLEAAVVHTPEWSEKDLQAKEVIVVLDGVQDPGNVGTILRLCLGFKASLVLVEAADVTSPKVIRSSAGAIFLVPWMKVAREDAEAFISKLNRPVYRLEKREGSKLLGQADMEKPLVLIAGSEGSGIQLSVDAPSVHIGHAALLDSLNVANALAIALHHLA</sequence>
<dbReference type="SUPFAM" id="SSF75217">
    <property type="entry name" value="alpha/beta knot"/>
    <property type="match status" value="1"/>
</dbReference>